<reference evidence="10 11" key="1">
    <citation type="submission" date="2023-01" db="EMBL/GenBank/DDBJ databases">
        <title>Characterization of estradiol degrading bacteria Microbacterium sp. MZT7 and reveal degrading genes through genome analysis.</title>
        <authorList>
            <person name="Hao P."/>
            <person name="Gao Y."/>
        </authorList>
    </citation>
    <scope>NUCLEOTIDE SEQUENCE [LARGE SCALE GENOMIC DNA]</scope>
    <source>
        <strain evidence="10 11">MZT7</strain>
    </source>
</reference>
<keyword evidence="4" id="KW-0808">Transferase</keyword>
<dbReference type="PANTHER" id="PTHR32282:SF33">
    <property type="entry name" value="PEPTIDOGLYCAN GLYCOSYLTRANSFERASE"/>
    <property type="match status" value="1"/>
</dbReference>
<keyword evidence="5" id="KW-0378">Hydrolase</keyword>
<feature type="domain" description="PASTA" evidence="9">
    <location>
        <begin position="806"/>
        <end position="871"/>
    </location>
</feature>
<evidence type="ECO:0000256" key="7">
    <source>
        <dbReference type="ARBA" id="ARBA00034000"/>
    </source>
</evidence>
<keyword evidence="6" id="KW-0511">Multifunctional enzyme</keyword>
<evidence type="ECO:0000256" key="1">
    <source>
        <dbReference type="ARBA" id="ARBA00022645"/>
    </source>
</evidence>
<dbReference type="InterPro" id="IPR001264">
    <property type="entry name" value="Glyco_trans_51"/>
</dbReference>
<feature type="domain" description="PASTA" evidence="9">
    <location>
        <begin position="741"/>
        <end position="804"/>
    </location>
</feature>
<dbReference type="RefSeq" id="WP_231820207.1">
    <property type="nucleotide sequence ID" value="NZ_CP082781.1"/>
</dbReference>
<dbReference type="SUPFAM" id="SSF53955">
    <property type="entry name" value="Lysozyme-like"/>
    <property type="match status" value="1"/>
</dbReference>
<dbReference type="SMART" id="SM00740">
    <property type="entry name" value="PASTA"/>
    <property type="match status" value="2"/>
</dbReference>
<dbReference type="Pfam" id="PF00905">
    <property type="entry name" value="Transpeptidase"/>
    <property type="match status" value="1"/>
</dbReference>
<evidence type="ECO:0000256" key="4">
    <source>
        <dbReference type="ARBA" id="ARBA00022679"/>
    </source>
</evidence>
<dbReference type="Proteomes" id="UP001199642">
    <property type="component" value="Chromosome"/>
</dbReference>
<evidence type="ECO:0000256" key="5">
    <source>
        <dbReference type="ARBA" id="ARBA00022801"/>
    </source>
</evidence>
<gene>
    <name evidence="10" type="ORF">K8F61_18435</name>
</gene>
<evidence type="ECO:0000313" key="11">
    <source>
        <dbReference type="Proteomes" id="UP001199642"/>
    </source>
</evidence>
<comment type="catalytic activity">
    <reaction evidence="7">
        <text>Preferential cleavage: (Ac)2-L-Lys-D-Ala-|-D-Ala. Also transpeptidation of peptidyl-alanyl moieties that are N-acyl substituents of D-alanine.</text>
        <dbReference type="EC" id="3.4.16.4"/>
    </reaction>
</comment>
<evidence type="ECO:0000256" key="3">
    <source>
        <dbReference type="ARBA" id="ARBA00022676"/>
    </source>
</evidence>
<dbReference type="InterPro" id="IPR050396">
    <property type="entry name" value="Glycosyltr_51/Transpeptidase"/>
</dbReference>
<dbReference type="InterPro" id="IPR005543">
    <property type="entry name" value="PASTA_dom"/>
</dbReference>
<keyword evidence="2" id="KW-0645">Protease</keyword>
<evidence type="ECO:0000259" key="9">
    <source>
        <dbReference type="PROSITE" id="PS51178"/>
    </source>
</evidence>
<dbReference type="SUPFAM" id="SSF56601">
    <property type="entry name" value="beta-lactamase/transpeptidase-like"/>
    <property type="match status" value="1"/>
</dbReference>
<protein>
    <submittedName>
        <fullName evidence="10">Transglycosylase domain-containing protein</fullName>
    </submittedName>
</protein>
<dbReference type="EMBL" id="CP082781">
    <property type="protein sequence ID" value="UGS26567.1"/>
    <property type="molecule type" value="Genomic_DNA"/>
</dbReference>
<dbReference type="PANTHER" id="PTHR32282">
    <property type="entry name" value="BINDING PROTEIN TRANSPEPTIDASE, PUTATIVE-RELATED"/>
    <property type="match status" value="1"/>
</dbReference>
<dbReference type="CDD" id="cd06577">
    <property type="entry name" value="PASTA_pknB"/>
    <property type="match status" value="2"/>
</dbReference>
<dbReference type="Pfam" id="PF00912">
    <property type="entry name" value="Transgly"/>
    <property type="match status" value="1"/>
</dbReference>
<dbReference type="InterPro" id="IPR001460">
    <property type="entry name" value="PCN-bd_Tpept"/>
</dbReference>
<organism evidence="10 11">
    <name type="scientific">Microbacterium resistens</name>
    <dbReference type="NCBI Taxonomy" id="156977"/>
    <lineage>
        <taxon>Bacteria</taxon>
        <taxon>Bacillati</taxon>
        <taxon>Actinomycetota</taxon>
        <taxon>Actinomycetes</taxon>
        <taxon>Micrococcales</taxon>
        <taxon>Microbacteriaceae</taxon>
        <taxon>Microbacterium</taxon>
    </lineage>
</organism>
<accession>A0ABY3RR91</accession>
<proteinExistence type="predicted"/>
<evidence type="ECO:0000313" key="10">
    <source>
        <dbReference type="EMBL" id="UGS26567.1"/>
    </source>
</evidence>
<keyword evidence="11" id="KW-1185">Reference proteome</keyword>
<dbReference type="InterPro" id="IPR036950">
    <property type="entry name" value="PBP_transglycosylase"/>
</dbReference>
<comment type="catalytic activity">
    <reaction evidence="8">
        <text>[GlcNAc-(1-&gt;4)-Mur2Ac(oyl-L-Ala-gamma-D-Glu-L-Lys-D-Ala-D-Ala)](n)-di-trans,octa-cis-undecaprenyl diphosphate + beta-D-GlcNAc-(1-&gt;4)-Mur2Ac(oyl-L-Ala-gamma-D-Glu-L-Lys-D-Ala-D-Ala)-di-trans,octa-cis-undecaprenyl diphosphate = [GlcNAc-(1-&gt;4)-Mur2Ac(oyl-L-Ala-gamma-D-Glu-L-Lys-D-Ala-D-Ala)](n+1)-di-trans,octa-cis-undecaprenyl diphosphate + di-trans,octa-cis-undecaprenyl diphosphate + H(+)</text>
        <dbReference type="Rhea" id="RHEA:23708"/>
        <dbReference type="Rhea" id="RHEA-COMP:9602"/>
        <dbReference type="Rhea" id="RHEA-COMP:9603"/>
        <dbReference type="ChEBI" id="CHEBI:15378"/>
        <dbReference type="ChEBI" id="CHEBI:58405"/>
        <dbReference type="ChEBI" id="CHEBI:60033"/>
        <dbReference type="ChEBI" id="CHEBI:78435"/>
        <dbReference type="EC" id="2.4.99.28"/>
    </reaction>
</comment>
<sequence>MPQSKRTLKGVLGGLAGLVGLSTVAGVLVTASVTPVFTVAGAAAAQSIDLFENLPSNLEVDRPMEATTIYATDRDGSQRQLARFYDQNRIPLNFDQVAPVMYDALLSSEDKNFYSHGGIDLVGTTKALVDNLRGSSTRGASSISQQYVKNVQLQECERGVKLNLPQEERDQQLADCWNAAANSDGSEGIQRKLQEMRYAMQIEKTYSKNDILIGYLNLVSFGGTTYGIEAAAQRYFSTSAANLTLNQAATLAGMVQNPNEYRIDQPDNEVNGAADGYSETLTRRNYVLGRLLDDGKITQEQYDAAHAEPITPVISTPSQGCGDAGGYAYFCQYVRATLENDPAFGETWEERQEKLLKGGLDVYTTLNFDVQDPALAAMGELAPRTIDGMNFGAAGVTIQPDSGRILAITQNTEFSETDAGPGYSAQVFAADSAHGSASGFSAGSTYKLFTLIDWLEKGHSVNETLNGTNRKFTKMEGCNGELVWGGSDIIGNAGGDRGNTDTVMGFTRRSLNSGFLAMAEKLNVCDINKVAERMGIKRGDGGSVSDPDYQPTGTLINGVPFNVLGDQNIAPVDIAAAYATVANKGVYCTPHAIDRIVGPDGNDVPLPKTECREVIKPEIAAAAAYALEGVMNGGTGAAGNPDDGTPLIGKTGTHNNSQTMLVESSTKAATAVWVGQYVGYDPEAPGRWTPNAQDVDLNYFYTDNSDVTNIRFPLAARLQGAANIVTAGGDEFPDPPDNFLKRTYVDLPNVVGMSQEDAVRRLENAGFDVTVGAPVASALAPGVIAAQDPGAGQVASGAVVTISPSNGQGTAVPDVSGQALNNALKALEQSGLVGITGQCTPGGGSPKVTDTNPAAGTSVAKGTTVQVNYSKQNCP</sequence>
<dbReference type="PROSITE" id="PS51178">
    <property type="entry name" value="PASTA"/>
    <property type="match status" value="2"/>
</dbReference>
<evidence type="ECO:0000256" key="8">
    <source>
        <dbReference type="ARBA" id="ARBA00049902"/>
    </source>
</evidence>
<evidence type="ECO:0000256" key="6">
    <source>
        <dbReference type="ARBA" id="ARBA00023268"/>
    </source>
</evidence>
<keyword evidence="1" id="KW-0121">Carboxypeptidase</keyword>
<dbReference type="Pfam" id="PF03793">
    <property type="entry name" value="PASTA"/>
    <property type="match status" value="2"/>
</dbReference>
<dbReference type="Gene3D" id="1.10.3810.10">
    <property type="entry name" value="Biosynthetic peptidoglycan transglycosylase-like"/>
    <property type="match status" value="1"/>
</dbReference>
<dbReference type="Gene3D" id="3.40.710.10">
    <property type="entry name" value="DD-peptidase/beta-lactamase superfamily"/>
    <property type="match status" value="1"/>
</dbReference>
<evidence type="ECO:0000256" key="2">
    <source>
        <dbReference type="ARBA" id="ARBA00022670"/>
    </source>
</evidence>
<dbReference type="Gene3D" id="3.30.10.20">
    <property type="match status" value="2"/>
</dbReference>
<name>A0ABY3RR91_9MICO</name>
<dbReference type="InterPro" id="IPR023346">
    <property type="entry name" value="Lysozyme-like_dom_sf"/>
</dbReference>
<keyword evidence="3" id="KW-0328">Glycosyltransferase</keyword>
<dbReference type="InterPro" id="IPR012338">
    <property type="entry name" value="Beta-lactam/transpept-like"/>
</dbReference>